<reference evidence="8 9" key="1">
    <citation type="submission" date="2019-03" db="EMBL/GenBank/DDBJ databases">
        <title>Draft genome sequences of novel Actinobacteria.</title>
        <authorList>
            <person name="Sahin N."/>
            <person name="Ay H."/>
            <person name="Saygin H."/>
        </authorList>
    </citation>
    <scope>NUCLEOTIDE SEQUENCE [LARGE SCALE GENOMIC DNA]</scope>
    <source>
        <strain evidence="8 9">6K102</strain>
    </source>
</reference>
<dbReference type="Proteomes" id="UP000295136">
    <property type="component" value="Unassembled WGS sequence"/>
</dbReference>
<dbReference type="AlphaFoldDB" id="A0A4R5FIG5"/>
<keyword evidence="7" id="KW-0732">Signal</keyword>
<evidence type="ECO:0000256" key="4">
    <source>
        <dbReference type="ARBA" id="ARBA00022989"/>
    </source>
</evidence>
<name>A0A4R5FIG5_9ACTN</name>
<proteinExistence type="inferred from homology"/>
<evidence type="ECO:0000256" key="2">
    <source>
        <dbReference type="ARBA" id="ARBA00007524"/>
    </source>
</evidence>
<dbReference type="Gene3D" id="1.20.1260.100">
    <property type="entry name" value="TspO/MBR protein"/>
    <property type="match status" value="1"/>
</dbReference>
<keyword evidence="5 6" id="KW-0472">Membrane</keyword>
<gene>
    <name evidence="8" type="ORF">E1295_18090</name>
</gene>
<evidence type="ECO:0000256" key="3">
    <source>
        <dbReference type="ARBA" id="ARBA00022692"/>
    </source>
</evidence>
<dbReference type="EMBL" id="SMLD01000042">
    <property type="protein sequence ID" value="TDE51515.1"/>
    <property type="molecule type" value="Genomic_DNA"/>
</dbReference>
<dbReference type="GO" id="GO:0033013">
    <property type="term" value="P:tetrapyrrole metabolic process"/>
    <property type="evidence" value="ECO:0007669"/>
    <property type="project" value="UniProtKB-ARBA"/>
</dbReference>
<feature type="transmembrane region" description="Helical" evidence="6">
    <location>
        <begin position="47"/>
        <end position="66"/>
    </location>
</feature>
<comment type="similarity">
    <text evidence="2">Belongs to the TspO/BZRP family.</text>
</comment>
<comment type="caution">
    <text evidence="8">The sequence shown here is derived from an EMBL/GenBank/DDBJ whole genome shotgun (WGS) entry which is preliminary data.</text>
</comment>
<keyword evidence="3 6" id="KW-0812">Transmembrane</keyword>
<dbReference type="CDD" id="cd15904">
    <property type="entry name" value="TSPO_MBR"/>
    <property type="match status" value="1"/>
</dbReference>
<dbReference type="Pfam" id="PF03073">
    <property type="entry name" value="TspO_MBR"/>
    <property type="match status" value="1"/>
</dbReference>
<feature type="transmembrane region" description="Helical" evidence="6">
    <location>
        <begin position="130"/>
        <end position="149"/>
    </location>
</feature>
<evidence type="ECO:0000256" key="6">
    <source>
        <dbReference type="SAM" id="Phobius"/>
    </source>
</evidence>
<accession>A0A4R5FIG5</accession>
<protein>
    <submittedName>
        <fullName evidence="8">Tryptophan-rich sensory protein</fullName>
    </submittedName>
</protein>
<evidence type="ECO:0000313" key="8">
    <source>
        <dbReference type="EMBL" id="TDE51515.1"/>
    </source>
</evidence>
<dbReference type="RefSeq" id="WP_132631490.1">
    <property type="nucleotide sequence ID" value="NZ_SMLD01000042.1"/>
</dbReference>
<evidence type="ECO:0000256" key="5">
    <source>
        <dbReference type="ARBA" id="ARBA00023136"/>
    </source>
</evidence>
<dbReference type="GO" id="GO:0016020">
    <property type="term" value="C:membrane"/>
    <property type="evidence" value="ECO:0007669"/>
    <property type="project" value="UniProtKB-SubCell"/>
</dbReference>
<organism evidence="8 9">
    <name type="scientific">Nonomuraea mesophila</name>
    <dbReference type="NCBI Taxonomy" id="2530382"/>
    <lineage>
        <taxon>Bacteria</taxon>
        <taxon>Bacillati</taxon>
        <taxon>Actinomycetota</taxon>
        <taxon>Actinomycetes</taxon>
        <taxon>Streptosporangiales</taxon>
        <taxon>Streptosporangiaceae</taxon>
        <taxon>Nonomuraea</taxon>
    </lineage>
</organism>
<comment type="subcellular location">
    <subcellularLocation>
        <location evidence="1">Membrane</location>
        <topology evidence="1">Multi-pass membrane protein</topology>
    </subcellularLocation>
</comment>
<dbReference type="PANTHER" id="PTHR10057:SF0">
    <property type="entry name" value="TRANSLOCATOR PROTEIN"/>
    <property type="match status" value="1"/>
</dbReference>
<keyword evidence="9" id="KW-1185">Reference proteome</keyword>
<evidence type="ECO:0000256" key="1">
    <source>
        <dbReference type="ARBA" id="ARBA00004141"/>
    </source>
</evidence>
<dbReference type="PANTHER" id="PTHR10057">
    <property type="entry name" value="PERIPHERAL-TYPE BENZODIAZEPINE RECEPTOR"/>
    <property type="match status" value="1"/>
</dbReference>
<evidence type="ECO:0000256" key="7">
    <source>
        <dbReference type="SAM" id="SignalP"/>
    </source>
</evidence>
<dbReference type="PIRSF" id="PIRSF005859">
    <property type="entry name" value="PBR"/>
    <property type="match status" value="1"/>
</dbReference>
<dbReference type="InterPro" id="IPR004307">
    <property type="entry name" value="TspO_MBR"/>
</dbReference>
<keyword evidence="4 6" id="KW-1133">Transmembrane helix</keyword>
<feature type="signal peptide" evidence="7">
    <location>
        <begin position="1"/>
        <end position="19"/>
    </location>
</feature>
<feature type="chain" id="PRO_5038458517" evidence="7">
    <location>
        <begin position="20"/>
        <end position="155"/>
    </location>
</feature>
<dbReference type="InterPro" id="IPR038330">
    <property type="entry name" value="TspO/MBR-related_sf"/>
</dbReference>
<dbReference type="FunFam" id="1.20.1260.100:FF:000001">
    <property type="entry name" value="translocator protein 2"/>
    <property type="match status" value="1"/>
</dbReference>
<sequence>MKGRLLLKTALAVTATAVAGTLATDARSTWYQRLKKPSWQPPPQAFGLVWTPLYVLIACAGTRALSQGDQEGSRAFKKTLATNLALNAAWPALFFRARNPKLALAEILVLNASNAMLVRRGWTLDRRAGLFLLPYAGWTVFATALNTAIARQNDT</sequence>
<evidence type="ECO:0000313" key="9">
    <source>
        <dbReference type="Proteomes" id="UP000295136"/>
    </source>
</evidence>